<sequence>MAYNEFSTEANLAILRDLAKTDDLTLLERMRKYRGLNLTVSVTALERALIDRLIFAKVDTQLIVKYLDVEKQRVENRRKVLNEKRRKRTHNKSKR</sequence>
<accession>A0A9Q4KJB6</accession>
<evidence type="ECO:0000313" key="2">
    <source>
        <dbReference type="Proteomes" id="UP001075225"/>
    </source>
</evidence>
<dbReference type="RefSeq" id="WP_269484142.1">
    <property type="nucleotide sequence ID" value="NZ_JAPXGO010000001.1"/>
</dbReference>
<evidence type="ECO:0000313" key="1">
    <source>
        <dbReference type="EMBL" id="MCZ6159000.1"/>
    </source>
</evidence>
<dbReference type="Proteomes" id="UP001075225">
    <property type="component" value="Unassembled WGS sequence"/>
</dbReference>
<dbReference type="EMBL" id="JAPXGO010000001">
    <property type="protein sequence ID" value="MCZ6159000.1"/>
    <property type="molecule type" value="Genomic_DNA"/>
</dbReference>
<protein>
    <submittedName>
        <fullName evidence="1">Uncharacterized protein</fullName>
    </submittedName>
</protein>
<dbReference type="AlphaFoldDB" id="A0A9Q4KJB6"/>
<proteinExistence type="predicted"/>
<gene>
    <name evidence="1" type="ORF">O6B32_00660</name>
</gene>
<organism evidence="1 2">
    <name type="scientific">Campylobacter ureolyticus</name>
    <dbReference type="NCBI Taxonomy" id="827"/>
    <lineage>
        <taxon>Bacteria</taxon>
        <taxon>Pseudomonadati</taxon>
        <taxon>Campylobacterota</taxon>
        <taxon>Epsilonproteobacteria</taxon>
        <taxon>Campylobacterales</taxon>
        <taxon>Campylobacteraceae</taxon>
        <taxon>Campylobacter</taxon>
    </lineage>
</organism>
<reference evidence="1" key="1">
    <citation type="submission" date="2022-12" db="EMBL/GenBank/DDBJ databases">
        <title>Species Delineation and Comparative Genomics within the Campylobacter ureolyticus Complex.</title>
        <authorList>
            <person name="Maki J."/>
            <person name="Howard M."/>
            <person name="Connelly S."/>
            <person name="Hardy D.J."/>
            <person name="Cameron A."/>
        </authorList>
    </citation>
    <scope>NUCLEOTIDE SEQUENCE</scope>
    <source>
        <strain evidence="1">URMC_787</strain>
    </source>
</reference>
<name>A0A9Q4KJB6_9BACT</name>
<comment type="caution">
    <text evidence="1">The sequence shown here is derived from an EMBL/GenBank/DDBJ whole genome shotgun (WGS) entry which is preliminary data.</text>
</comment>